<feature type="non-terminal residue" evidence="1">
    <location>
        <position position="1"/>
    </location>
</feature>
<dbReference type="Gene3D" id="2.130.10.10">
    <property type="entry name" value="YVTN repeat-like/Quinoprotein amine dehydrogenase"/>
    <property type="match status" value="1"/>
</dbReference>
<accession>X0WC12</accession>
<dbReference type="EMBL" id="BARS01047540">
    <property type="protein sequence ID" value="GAG28449.1"/>
    <property type="molecule type" value="Genomic_DNA"/>
</dbReference>
<organism evidence="1">
    <name type="scientific">marine sediment metagenome</name>
    <dbReference type="NCBI Taxonomy" id="412755"/>
    <lineage>
        <taxon>unclassified sequences</taxon>
        <taxon>metagenomes</taxon>
        <taxon>ecological metagenomes</taxon>
    </lineage>
</organism>
<proteinExistence type="predicted"/>
<sequence length="179" mass="19887">FVSIRTTGFDVKTGTITPSKYSLWPRSGMLDESSWTGRMRWRRPGRTAELMVFNSKKTFAILTPANNKIVINPGKNEYKLFTTDGREWSHQLPLRVRAMVVAGSTLFTAGIPDVVDEKDYWAAFDGKKGGELWAFSTADGTKLHSLKLESVPVFDGMAAAGGRLYLTTKDGKILCFGKK</sequence>
<comment type="caution">
    <text evidence="1">The sequence shown here is derived from an EMBL/GenBank/DDBJ whole genome shotgun (WGS) entry which is preliminary data.</text>
</comment>
<dbReference type="AlphaFoldDB" id="X0WC12"/>
<reference evidence="1" key="1">
    <citation type="journal article" date="2014" name="Front. Microbiol.">
        <title>High frequency of phylogenetically diverse reductive dehalogenase-homologous genes in deep subseafloor sedimentary metagenomes.</title>
        <authorList>
            <person name="Kawai M."/>
            <person name="Futagami T."/>
            <person name="Toyoda A."/>
            <person name="Takaki Y."/>
            <person name="Nishi S."/>
            <person name="Hori S."/>
            <person name="Arai W."/>
            <person name="Tsubouchi T."/>
            <person name="Morono Y."/>
            <person name="Uchiyama I."/>
            <person name="Ito T."/>
            <person name="Fujiyama A."/>
            <person name="Inagaki F."/>
            <person name="Takami H."/>
        </authorList>
    </citation>
    <scope>NUCLEOTIDE SEQUENCE</scope>
    <source>
        <strain evidence="1">Expedition CK06-06</strain>
    </source>
</reference>
<dbReference type="InterPro" id="IPR011047">
    <property type="entry name" value="Quinoprotein_ADH-like_sf"/>
</dbReference>
<gene>
    <name evidence="1" type="ORF">S01H1_71398</name>
</gene>
<protein>
    <submittedName>
        <fullName evidence="1">Uncharacterized protein</fullName>
    </submittedName>
</protein>
<name>X0WC12_9ZZZZ</name>
<dbReference type="SUPFAM" id="SSF50998">
    <property type="entry name" value="Quinoprotein alcohol dehydrogenase-like"/>
    <property type="match status" value="1"/>
</dbReference>
<evidence type="ECO:0000313" key="1">
    <source>
        <dbReference type="EMBL" id="GAG28449.1"/>
    </source>
</evidence>
<dbReference type="InterPro" id="IPR015943">
    <property type="entry name" value="WD40/YVTN_repeat-like_dom_sf"/>
</dbReference>